<gene>
    <name evidence="4" type="ORF">METZ01_LOCUS84832</name>
</gene>
<evidence type="ECO:0000256" key="2">
    <source>
        <dbReference type="ARBA" id="ARBA00022679"/>
    </source>
</evidence>
<evidence type="ECO:0008006" key="5">
    <source>
        <dbReference type="Google" id="ProtNLM"/>
    </source>
</evidence>
<name>A0A381UWJ6_9ZZZZ</name>
<dbReference type="AlphaFoldDB" id="A0A381UWJ6"/>
<evidence type="ECO:0000256" key="1">
    <source>
        <dbReference type="ARBA" id="ARBA00022603"/>
    </source>
</evidence>
<dbReference type="InterPro" id="IPR029063">
    <property type="entry name" value="SAM-dependent_MTases_sf"/>
</dbReference>
<dbReference type="PANTHER" id="PTHR11061">
    <property type="entry name" value="RNA M5U METHYLTRANSFERASE"/>
    <property type="match status" value="1"/>
</dbReference>
<dbReference type="Gene3D" id="3.40.50.150">
    <property type="entry name" value="Vaccinia Virus protein VP39"/>
    <property type="match status" value="1"/>
</dbReference>
<dbReference type="GO" id="GO:0070041">
    <property type="term" value="F:rRNA (uridine-C5-)-methyltransferase activity"/>
    <property type="evidence" value="ECO:0007669"/>
    <property type="project" value="TreeGrafter"/>
</dbReference>
<keyword evidence="1" id="KW-0489">Methyltransferase</keyword>
<keyword evidence="2" id="KW-0808">Transferase</keyword>
<dbReference type="PROSITE" id="PS51687">
    <property type="entry name" value="SAM_MT_RNA_M5U"/>
    <property type="match status" value="1"/>
</dbReference>
<dbReference type="GO" id="GO:0070475">
    <property type="term" value="P:rRNA base methylation"/>
    <property type="evidence" value="ECO:0007669"/>
    <property type="project" value="TreeGrafter"/>
</dbReference>
<evidence type="ECO:0000256" key="3">
    <source>
        <dbReference type="ARBA" id="ARBA00022691"/>
    </source>
</evidence>
<protein>
    <recommendedName>
        <fullName evidence="5">TRAM domain-containing protein</fullName>
    </recommendedName>
</protein>
<feature type="non-terminal residue" evidence="4">
    <location>
        <position position="1"/>
    </location>
</feature>
<dbReference type="InterPro" id="IPR030390">
    <property type="entry name" value="MeTrfase_TrmA_AS"/>
</dbReference>
<dbReference type="SUPFAM" id="SSF53335">
    <property type="entry name" value="S-adenosyl-L-methionine-dependent methyltransferases"/>
    <property type="match status" value="1"/>
</dbReference>
<sequence length="264" mass="29307">VLRHVDVRCGSESTRQHLTLVFRADACPQFSLDLLRKHCPAVNGISVNLNPTADSQVIRGAVRPLWGEREVWVDHAGIRLRVSPAAFFQVNLALLPTIHQLLERFFGRGDVLADLYAGVGTHGLALRRQFRRVLFAEGNRSAVADLKSTIRAHDMTDCRISPVAVERGIGRLHDEAPDAVMLNPSRAGAKKTVLDAVSQCPVTKLAYLSCDPATLCRDLDILCRQGFSIRSVQPIDMMPQTRQVEALALLTRPRKRANRVDLRP</sequence>
<evidence type="ECO:0000313" key="4">
    <source>
        <dbReference type="EMBL" id="SVA31978.1"/>
    </source>
</evidence>
<dbReference type="InterPro" id="IPR010280">
    <property type="entry name" value="U5_MeTrfase_fam"/>
</dbReference>
<accession>A0A381UWJ6</accession>
<keyword evidence="3" id="KW-0949">S-adenosyl-L-methionine</keyword>
<dbReference type="EMBL" id="UINC01007199">
    <property type="protein sequence ID" value="SVA31978.1"/>
    <property type="molecule type" value="Genomic_DNA"/>
</dbReference>
<proteinExistence type="predicted"/>
<dbReference type="Pfam" id="PF05958">
    <property type="entry name" value="tRNA_U5-meth_tr"/>
    <property type="match status" value="1"/>
</dbReference>
<organism evidence="4">
    <name type="scientific">marine metagenome</name>
    <dbReference type="NCBI Taxonomy" id="408172"/>
    <lineage>
        <taxon>unclassified sequences</taxon>
        <taxon>metagenomes</taxon>
        <taxon>ecological metagenomes</taxon>
    </lineage>
</organism>
<dbReference type="PROSITE" id="PS01230">
    <property type="entry name" value="TRMA_1"/>
    <property type="match status" value="1"/>
</dbReference>
<dbReference type="PANTHER" id="PTHR11061:SF30">
    <property type="entry name" value="TRNA (URACIL(54)-C(5))-METHYLTRANSFERASE"/>
    <property type="match status" value="1"/>
</dbReference>
<reference evidence="4" key="1">
    <citation type="submission" date="2018-05" db="EMBL/GenBank/DDBJ databases">
        <authorList>
            <person name="Lanie J.A."/>
            <person name="Ng W.-L."/>
            <person name="Kazmierczak K.M."/>
            <person name="Andrzejewski T.M."/>
            <person name="Davidsen T.M."/>
            <person name="Wayne K.J."/>
            <person name="Tettelin H."/>
            <person name="Glass J.I."/>
            <person name="Rusch D."/>
            <person name="Podicherti R."/>
            <person name="Tsui H.-C.T."/>
            <person name="Winkler M.E."/>
        </authorList>
    </citation>
    <scope>NUCLEOTIDE SEQUENCE</scope>
</reference>